<evidence type="ECO:0000313" key="2">
    <source>
        <dbReference type="Proteomes" id="UP001500822"/>
    </source>
</evidence>
<dbReference type="EMBL" id="BAABIE010000003">
    <property type="protein sequence ID" value="GAA4742131.1"/>
    <property type="molecule type" value="Genomic_DNA"/>
</dbReference>
<protein>
    <submittedName>
        <fullName evidence="1">DUF2252 domain-containing protein</fullName>
    </submittedName>
</protein>
<dbReference type="PANTHER" id="PTHR39441">
    <property type="entry name" value="DUF2252 DOMAIN-CONTAINING PROTEIN"/>
    <property type="match status" value="1"/>
</dbReference>
<reference evidence="2" key="1">
    <citation type="journal article" date="2019" name="Int. J. Syst. Evol. Microbiol.">
        <title>The Global Catalogue of Microorganisms (GCM) 10K type strain sequencing project: providing services to taxonomists for standard genome sequencing and annotation.</title>
        <authorList>
            <consortium name="The Broad Institute Genomics Platform"/>
            <consortium name="The Broad Institute Genome Sequencing Center for Infectious Disease"/>
            <person name="Wu L."/>
            <person name="Ma J."/>
        </authorList>
    </citation>
    <scope>NUCLEOTIDE SEQUENCE [LARGE SCALE GENOMIC DNA]</scope>
    <source>
        <strain evidence="2">JCM 18077</strain>
    </source>
</reference>
<dbReference type="Pfam" id="PF10009">
    <property type="entry name" value="DUF2252"/>
    <property type="match status" value="1"/>
</dbReference>
<evidence type="ECO:0000313" key="1">
    <source>
        <dbReference type="EMBL" id="GAA4742131.1"/>
    </source>
</evidence>
<dbReference type="PANTHER" id="PTHR39441:SF1">
    <property type="entry name" value="DUF2252 DOMAIN-CONTAINING PROTEIN"/>
    <property type="match status" value="1"/>
</dbReference>
<dbReference type="InterPro" id="IPR018721">
    <property type="entry name" value="DUF2252"/>
</dbReference>
<comment type="caution">
    <text evidence="1">The sequence shown here is derived from an EMBL/GenBank/DDBJ whole genome shotgun (WGS) entry which is preliminary data.</text>
</comment>
<keyword evidence="2" id="KW-1185">Reference proteome</keyword>
<organism evidence="1 2">
    <name type="scientific">Gordonia alkaliphila</name>
    <dbReference type="NCBI Taxonomy" id="1053547"/>
    <lineage>
        <taxon>Bacteria</taxon>
        <taxon>Bacillati</taxon>
        <taxon>Actinomycetota</taxon>
        <taxon>Actinomycetes</taxon>
        <taxon>Mycobacteriales</taxon>
        <taxon>Gordoniaceae</taxon>
        <taxon>Gordonia</taxon>
    </lineage>
</organism>
<proteinExistence type="predicted"/>
<sequence>MTFTAEQLGAGPAQGRRDPIAILVDQEKNRLTDLIPVRHQRMATTPFTFYRGAAALMAADLGSVPDSGIRTQLCGDAHLSNFGLFLSPERQMVFDLNDFDEAHPGPFEWDVKRLAASMVVAAQANGADDRAARRAARWAARAYRRTMVKSADKSVLDCWYARVDADEVLAEIGDRLDTAATAKARKVLKKSRHRNSEQALTKLCELRDGTLRIKYDPPLLIPAEEAFEGTPEEQIRTMFLDRFEVYRKGLAPHLGALLDQYTFVEAARKVVGVGSVGTRCWVLLFVGKKNQDPLFLQLKEAQQSVLAPYVEPVAFANEGHRVVIGQQLLQASSDILLGWLSTPVFQSDERGVASSTAGDSDFYIRQLRDGKGSVVVEDMPDDRLAMYGELCGKVLAQAHARSGARGEIAAYVDGLGRSFDRAIADWSLRYSAINEADHDAWVTAIADGTLSGATLGS</sequence>
<dbReference type="Proteomes" id="UP001500822">
    <property type="component" value="Unassembled WGS sequence"/>
</dbReference>
<accession>A0ABP8Z071</accession>
<dbReference type="RefSeq" id="WP_345312528.1">
    <property type="nucleotide sequence ID" value="NZ_BAABIE010000003.1"/>
</dbReference>
<name>A0ABP8Z071_9ACTN</name>
<gene>
    <name evidence="1" type="ORF">GCM10023217_08100</name>
</gene>